<feature type="compositionally biased region" description="Basic and acidic residues" evidence="1">
    <location>
        <begin position="60"/>
        <end position="70"/>
    </location>
</feature>
<keyword evidence="3" id="KW-1185">Reference proteome</keyword>
<evidence type="ECO:0000256" key="1">
    <source>
        <dbReference type="SAM" id="MobiDB-lite"/>
    </source>
</evidence>
<feature type="region of interest" description="Disordered" evidence="1">
    <location>
        <begin position="38"/>
        <end position="98"/>
    </location>
</feature>
<evidence type="ECO:0000313" key="3">
    <source>
        <dbReference type="Proteomes" id="UP000596977"/>
    </source>
</evidence>
<sequence>MTIDIIEAAKADRQTKLDTILSLQLDVIEIDQFIAKARSYAGQGDTDTTAPKPLPDDEEMRQPAEAKTVDQEPSTDGSGGVQDECAIHPAAPIPEPTPEVAAEFRDKPEGKTQYQKVLQVLRKNPDANPRAVAELAGVPKGTARAYCKPARDELAREQAEKAPQVAEEAPKLVPAPVAPKAEEPRPTLPNEPIRPVHNVVRQQAKGTRFRLRNAEGEYLHCDLNAMLKSGLRFTSKRAYPWEGTERQLLSVRKMLPKTIDLREEVIEHG</sequence>
<dbReference type="Proteomes" id="UP000596977">
    <property type="component" value="Unassembled WGS sequence"/>
</dbReference>
<feature type="compositionally biased region" description="Low complexity" evidence="1">
    <location>
        <begin position="165"/>
        <end position="179"/>
    </location>
</feature>
<reference evidence="2 3" key="1">
    <citation type="journal article" date="2014" name="Int. J. Syst. Evol. Microbiol.">
        <title>Complete genome sequence of Corynebacterium casei LMG S-19264T (=DSM 44701T), isolated from a smear-ripened cheese.</title>
        <authorList>
            <consortium name="US DOE Joint Genome Institute (JGI-PGF)"/>
            <person name="Walter F."/>
            <person name="Albersmeier A."/>
            <person name="Kalinowski J."/>
            <person name="Ruckert C."/>
        </authorList>
    </citation>
    <scope>NUCLEOTIDE SEQUENCE [LARGE SCALE GENOMIC DNA]</scope>
    <source>
        <strain evidence="2 3">CGMCC 1.15896</strain>
    </source>
</reference>
<gene>
    <name evidence="2" type="ORF">GCM10011499_39040</name>
</gene>
<evidence type="ECO:0000313" key="2">
    <source>
        <dbReference type="EMBL" id="GGA64765.1"/>
    </source>
</evidence>
<organism evidence="2 3">
    <name type="scientific">Pelagibacterium lentulum</name>
    <dbReference type="NCBI Taxonomy" id="2029865"/>
    <lineage>
        <taxon>Bacteria</taxon>
        <taxon>Pseudomonadati</taxon>
        <taxon>Pseudomonadota</taxon>
        <taxon>Alphaproteobacteria</taxon>
        <taxon>Hyphomicrobiales</taxon>
        <taxon>Devosiaceae</taxon>
        <taxon>Pelagibacterium</taxon>
    </lineage>
</organism>
<feature type="region of interest" description="Disordered" evidence="1">
    <location>
        <begin position="154"/>
        <end position="193"/>
    </location>
</feature>
<name>A0A916RPS7_9HYPH</name>
<accession>A0A916RPS7</accession>
<dbReference type="EMBL" id="BMKB01000013">
    <property type="protein sequence ID" value="GGA64765.1"/>
    <property type="molecule type" value="Genomic_DNA"/>
</dbReference>
<dbReference type="RefSeq" id="WP_127071398.1">
    <property type="nucleotide sequence ID" value="NZ_BMKB01000013.1"/>
</dbReference>
<comment type="caution">
    <text evidence="2">The sequence shown here is derived from an EMBL/GenBank/DDBJ whole genome shotgun (WGS) entry which is preliminary data.</text>
</comment>
<dbReference type="AlphaFoldDB" id="A0A916RPS7"/>
<protein>
    <submittedName>
        <fullName evidence="2">Uncharacterized protein</fullName>
    </submittedName>
</protein>
<proteinExistence type="predicted"/>
<dbReference type="OrthoDB" id="38858at45401"/>